<dbReference type="GO" id="GO:0016787">
    <property type="term" value="F:hydrolase activity"/>
    <property type="evidence" value="ECO:0007669"/>
    <property type="project" value="UniProtKB-KW"/>
</dbReference>
<gene>
    <name evidence="1" type="ORF">ACFL27_22495</name>
</gene>
<comment type="caution">
    <text evidence="1">The sequence shown here is derived from an EMBL/GenBank/DDBJ whole genome shotgun (WGS) entry which is preliminary data.</text>
</comment>
<accession>A0ABV6Z3F3</accession>
<dbReference type="PANTHER" id="PTHR48098:SF6">
    <property type="entry name" value="FERRI-BACILLIBACTIN ESTERASE BESA"/>
    <property type="match status" value="1"/>
</dbReference>
<name>A0ABV6Z3F3_UNCC1</name>
<proteinExistence type="predicted"/>
<dbReference type="PANTHER" id="PTHR48098">
    <property type="entry name" value="ENTEROCHELIN ESTERASE-RELATED"/>
    <property type="match status" value="1"/>
</dbReference>
<dbReference type="InterPro" id="IPR000801">
    <property type="entry name" value="Esterase-like"/>
</dbReference>
<dbReference type="Gene3D" id="3.40.50.1820">
    <property type="entry name" value="alpha/beta hydrolase"/>
    <property type="match status" value="1"/>
</dbReference>
<dbReference type="Proteomes" id="UP001594351">
    <property type="component" value="Unassembled WGS sequence"/>
</dbReference>
<keyword evidence="1" id="KW-0378">Hydrolase</keyword>
<evidence type="ECO:0000313" key="2">
    <source>
        <dbReference type="Proteomes" id="UP001594351"/>
    </source>
</evidence>
<dbReference type="InterPro" id="IPR050583">
    <property type="entry name" value="Mycobacterial_A85_antigen"/>
</dbReference>
<organism evidence="1 2">
    <name type="scientific">candidate division CSSED10-310 bacterium</name>
    <dbReference type="NCBI Taxonomy" id="2855610"/>
    <lineage>
        <taxon>Bacteria</taxon>
        <taxon>Bacteria division CSSED10-310</taxon>
    </lineage>
</organism>
<dbReference type="InterPro" id="IPR029058">
    <property type="entry name" value="AB_hydrolase_fold"/>
</dbReference>
<evidence type="ECO:0000313" key="1">
    <source>
        <dbReference type="EMBL" id="MFC1852978.1"/>
    </source>
</evidence>
<protein>
    <submittedName>
        <fullName evidence="1">Alpha/beta hydrolase</fullName>
    </submittedName>
</protein>
<dbReference type="Pfam" id="PF00756">
    <property type="entry name" value="Esterase"/>
    <property type="match status" value="1"/>
</dbReference>
<keyword evidence="2" id="KW-1185">Reference proteome</keyword>
<dbReference type="SUPFAM" id="SSF53474">
    <property type="entry name" value="alpha/beta-Hydrolases"/>
    <property type="match status" value="1"/>
</dbReference>
<sequence length="270" mass="31277">MLITINAFYSELLNNEREIAIFLPPRYNRHRRKRYPVIYLQDGQRLFDRGSTPGSMQWGIDLVALPLMKNHLVQELIMVGISHSADREYEYTPTYDEEEQGGGGADRYCQFLISELKPFIDDHFRTLSSRSNTAIGGSSLGGLLALYAGITYGHIFGKIACISPSLWWNNYTILEYVQTRQPLQPRPRIWLDTGTDEEESDDLLDWPAEDDELDPLEQAQLLAEIFVRQGYRRGRNLRFFTGYGASHDEFSWGARFDRILRFLFAHKRSP</sequence>
<dbReference type="EMBL" id="JBHPBY010000399">
    <property type="protein sequence ID" value="MFC1852978.1"/>
    <property type="molecule type" value="Genomic_DNA"/>
</dbReference>
<reference evidence="1 2" key="1">
    <citation type="submission" date="2024-09" db="EMBL/GenBank/DDBJ databases">
        <title>Laminarin stimulates single cell rates of sulfate reduction while oxygen inhibits transcriptomic activity in coastal marine sediment.</title>
        <authorList>
            <person name="Lindsay M."/>
            <person name="Orcutt B."/>
            <person name="Emerson D."/>
            <person name="Stepanauskas R."/>
            <person name="D'Angelo T."/>
        </authorList>
    </citation>
    <scope>NUCLEOTIDE SEQUENCE [LARGE SCALE GENOMIC DNA]</scope>
    <source>
        <strain evidence="1">SAG AM-311-K15</strain>
    </source>
</reference>